<feature type="non-terminal residue" evidence="2">
    <location>
        <position position="67"/>
    </location>
</feature>
<accession>A0AAW2AG24</accession>
<organism evidence="2 3">
    <name type="scientific">Culter alburnus</name>
    <name type="common">Topmouth culter</name>
    <dbReference type="NCBI Taxonomy" id="194366"/>
    <lineage>
        <taxon>Eukaryota</taxon>
        <taxon>Metazoa</taxon>
        <taxon>Chordata</taxon>
        <taxon>Craniata</taxon>
        <taxon>Vertebrata</taxon>
        <taxon>Euteleostomi</taxon>
        <taxon>Actinopterygii</taxon>
        <taxon>Neopterygii</taxon>
        <taxon>Teleostei</taxon>
        <taxon>Ostariophysi</taxon>
        <taxon>Cypriniformes</taxon>
        <taxon>Xenocyprididae</taxon>
        <taxon>Xenocypridinae</taxon>
        <taxon>Culter</taxon>
    </lineage>
</organism>
<name>A0AAW2AG24_CULAL</name>
<dbReference type="Proteomes" id="UP001479290">
    <property type="component" value="Unassembled WGS sequence"/>
</dbReference>
<reference evidence="2 3" key="1">
    <citation type="submission" date="2024-05" db="EMBL/GenBank/DDBJ databases">
        <title>A high-quality chromosomal-level genome assembly of Topmouth culter (Culter alburnus).</title>
        <authorList>
            <person name="Zhao H."/>
        </authorList>
    </citation>
    <scope>NUCLEOTIDE SEQUENCE [LARGE SCALE GENOMIC DNA]</scope>
    <source>
        <strain evidence="2">CATC2023</strain>
        <tissue evidence="2">Muscle</tissue>
    </source>
</reference>
<feature type="compositionally biased region" description="Basic residues" evidence="1">
    <location>
        <begin position="58"/>
        <end position="67"/>
    </location>
</feature>
<gene>
    <name evidence="2" type="ORF">ABG768_025834</name>
</gene>
<evidence type="ECO:0000313" key="3">
    <source>
        <dbReference type="Proteomes" id="UP001479290"/>
    </source>
</evidence>
<feature type="region of interest" description="Disordered" evidence="1">
    <location>
        <begin position="31"/>
        <end position="67"/>
    </location>
</feature>
<keyword evidence="3" id="KW-1185">Reference proteome</keyword>
<protein>
    <submittedName>
        <fullName evidence="2">Uncharacterized protein</fullName>
    </submittedName>
</protein>
<proteinExistence type="predicted"/>
<evidence type="ECO:0000256" key="1">
    <source>
        <dbReference type="SAM" id="MobiDB-lite"/>
    </source>
</evidence>
<comment type="caution">
    <text evidence="2">The sequence shown here is derived from an EMBL/GenBank/DDBJ whole genome shotgun (WGS) entry which is preliminary data.</text>
</comment>
<sequence length="67" mass="7453">MPSLLALRCRPPINNYGWRASPTAYGMGISSPSAQPWAARPPWEPFGQATEDGQQARAKSRPMARRR</sequence>
<evidence type="ECO:0000313" key="2">
    <source>
        <dbReference type="EMBL" id="KAK9972534.1"/>
    </source>
</evidence>
<dbReference type="AlphaFoldDB" id="A0AAW2AG24"/>
<dbReference type="EMBL" id="JAWDJR010000007">
    <property type="protein sequence ID" value="KAK9972534.1"/>
    <property type="molecule type" value="Genomic_DNA"/>
</dbReference>